<dbReference type="PROSITE" id="PS51257">
    <property type="entry name" value="PROKAR_LIPOPROTEIN"/>
    <property type="match status" value="1"/>
</dbReference>
<sequence>MAHKPQYTKAFTALLTFALVAAGCTKKRDATLPDSEALEIFAISDFATPSSEGFKAIAKASAREKSLVEAASNKASNEKGLVAVDTSESSIPQRLRFMFENLEVSGQEAQDFKIVFGVDSKFVTAYKLTTNVESLTRLEKQLAVSPSEVQLSIDLQKATSSQAKKEIMNKMATAQKARSASLLNRANINVLVPLFKYEIASKGVLERTKNELRESTSTLKLRETEFSQATHIRLNITSDARKDVGSVDQKVEMDQIFTMESLDNKIHRAADLQSRYNFNMKFVADDSQVLTKLDSDDMKVYELTTVGSLSDDEKRLINTGRAAGEIIRCSDSGVTSADKNCVLRLVAKVPVTYKNARLVLADSKDNTSNKIELQKVTKAQAQGLVEIAREVRAERARPTGIIDPLNTIKVADLKGEFYFRRTFEDASNMMLVGKSGTSGDLSVVKFELEKSRLVVRNQKALIQYEGQTAKDKEELISVPVKYFKLETVNADGVALQVPKLIEAKLEDAEYVEIDWTKNTIPVANSPLAFFDAGECWAAATSQQVTDMDMRLNSDGILNFSLSGSYTVKPGCHNAPTTNNYALGWNVQFNYNVIERLSFKKRTNAQVDDAQWAPNIAPNVQSSLNFATFTMGETITSTDVRPGRENSEVYRPVVHDFRNGKVLHYWVGGLKNAPSDRKALITQAAVEVVAEWNEAFRKAFKGTNLERSGDYIVLHTGDDDTGHLGDLDRNYLWFFDQPTENGLLGVAQPAPNPYSGTIIANNVMVYSGNSEMEIRRMMESYKESREYEKMLDEAKQEALAEFQKELAAQQQQQGSSAAAEGSAGAASGAAAAEKVRSLTKSYGSFVQKLVLSSRPVAAQRFSSKFASNVASKKAGKSLQAKILKGRSVVSEAKVNSNKDFTRSVLEAALSQELENDPIMLEAIIARELARTENGMSQQMKQLLLKQAQMKEMSARFDQQAKKRGGCFLYTRAEYNDKFLSSDFNTLFKKEIKATLLHEVGHAIGLVHNFKGSFDKANFNFPGEKTNRNYTSIMDYIAAPEMEYQGPGTYDVHALRAAYTGLVELSEDIKAMVAKTGGVLTNQSKVSVNTVAGQFISFQDVKKILGFRYYSDMARQTVAQTGLLKHYGQCNDMEVGNEPGCQRYDQGASAVEVVKNEIQNYHRSYATSYHAADRLNFGWPQKVNVIRSSISRFTTIRSYLDHYFKMVIYRTALSDAEMADFREASHLGYDFFHEVIRIPDTNLAFGNSKEEIKQRLIPVPYMLNEPVMQNGQQAVDANGQPVFKQTPDVRILEARRVYDAAPAPMSDRLDTLGIGYDKQFALRYLLTANPAAMTDDSQTGWIGYNEFEQYFLGVQHAAQSQNMLTLLEIISGTLNSGFVDKYHNLQTVELPVNVNRSLLDSATLGGLADTNQYRYPGLDTFAEFFKVGTLKGGKTVKDRLMATRYGQSSKSAAGVKFFAADNAIGAQVLVNKAARKGTLLENRETLTQGMFQMIQADMELSAKVAAVKKADEKLKDKAFADIVASSEELKALAAKGDAAAAELVMTLTALNQNGAIVSADEIKANPNFALDKQVLMLRSMTSRSMSYFTQVKPMLEQVPLEQLNNVLQQLAGLKSNNTTLANSLDLLALGQEVLVQAVSSVQIVLKDRGPVSGDVVMGLMMDASPLSSSQQNLMYAIEDLARYTSILNPEYIY</sequence>
<evidence type="ECO:0000256" key="1">
    <source>
        <dbReference type="SAM" id="Coils"/>
    </source>
</evidence>
<dbReference type="EMBL" id="LUKF01000016">
    <property type="protein sequence ID" value="KYG62093.1"/>
    <property type="molecule type" value="Genomic_DNA"/>
</dbReference>
<dbReference type="PANTHER" id="PTHR38478">
    <property type="entry name" value="PEPTIDASE M1A AND M12B"/>
    <property type="match status" value="1"/>
</dbReference>
<feature type="domain" description="EcxA zinc-binding" evidence="2">
    <location>
        <begin position="985"/>
        <end position="1036"/>
    </location>
</feature>
<gene>
    <name evidence="3" type="ORF">AZI85_07800</name>
</gene>
<dbReference type="Pfam" id="PF16313">
    <property type="entry name" value="DUF4953"/>
    <property type="match status" value="1"/>
</dbReference>
<dbReference type="GO" id="GO:0008237">
    <property type="term" value="F:metallopeptidase activity"/>
    <property type="evidence" value="ECO:0007669"/>
    <property type="project" value="InterPro"/>
</dbReference>
<dbReference type="PANTHER" id="PTHR38478:SF1">
    <property type="entry name" value="ZINC DEPENDENT METALLOPROTEASE DOMAIN LIPOPROTEIN"/>
    <property type="match status" value="1"/>
</dbReference>
<feature type="coiled-coil region" evidence="1">
    <location>
        <begin position="776"/>
        <end position="811"/>
    </location>
</feature>
<evidence type="ECO:0000313" key="4">
    <source>
        <dbReference type="Proteomes" id="UP000075391"/>
    </source>
</evidence>
<name>A0A150WGL7_BDEBC</name>
<dbReference type="Gene3D" id="3.40.390.10">
    <property type="entry name" value="Collagenase (Catalytic Domain)"/>
    <property type="match status" value="1"/>
</dbReference>
<reference evidence="3 4" key="1">
    <citation type="submission" date="2016-03" db="EMBL/GenBank/DDBJ databases">
        <authorList>
            <person name="Ploux O."/>
        </authorList>
    </citation>
    <scope>NUCLEOTIDE SEQUENCE [LARGE SCALE GENOMIC DNA]</scope>
    <source>
        <strain evidence="3 4">BER2</strain>
    </source>
</reference>
<keyword evidence="1" id="KW-0175">Coiled coil</keyword>
<dbReference type="RefSeq" id="WP_063244205.1">
    <property type="nucleotide sequence ID" value="NZ_LUKF01000016.1"/>
</dbReference>
<dbReference type="Proteomes" id="UP000075391">
    <property type="component" value="Unassembled WGS sequence"/>
</dbReference>
<dbReference type="InterPro" id="IPR024079">
    <property type="entry name" value="MetalloPept_cat_dom_sf"/>
</dbReference>
<dbReference type="PROSITE" id="PS00018">
    <property type="entry name" value="EF_HAND_1"/>
    <property type="match status" value="1"/>
</dbReference>
<dbReference type="SUPFAM" id="SSF55486">
    <property type="entry name" value="Metalloproteases ('zincins'), catalytic domain"/>
    <property type="match status" value="1"/>
</dbReference>
<accession>A0A150WGL7</accession>
<dbReference type="InterPro" id="IPR018247">
    <property type="entry name" value="EF_Hand_1_Ca_BS"/>
</dbReference>
<protein>
    <recommendedName>
        <fullName evidence="2">EcxA zinc-binding domain-containing protein</fullName>
    </recommendedName>
</protein>
<evidence type="ECO:0000259" key="2">
    <source>
        <dbReference type="Pfam" id="PF16313"/>
    </source>
</evidence>
<evidence type="ECO:0000313" key="3">
    <source>
        <dbReference type="EMBL" id="KYG62093.1"/>
    </source>
</evidence>
<dbReference type="InterPro" id="IPR032534">
    <property type="entry name" value="EcxA_zinc-bd"/>
</dbReference>
<comment type="caution">
    <text evidence="3">The sequence shown here is derived from an EMBL/GenBank/DDBJ whole genome shotgun (WGS) entry which is preliminary data.</text>
</comment>
<organism evidence="3 4">
    <name type="scientific">Bdellovibrio bacteriovorus</name>
    <dbReference type="NCBI Taxonomy" id="959"/>
    <lineage>
        <taxon>Bacteria</taxon>
        <taxon>Pseudomonadati</taxon>
        <taxon>Bdellovibrionota</taxon>
        <taxon>Bdellovibrionia</taxon>
        <taxon>Bdellovibrionales</taxon>
        <taxon>Pseudobdellovibrionaceae</taxon>
        <taxon>Bdellovibrio</taxon>
    </lineage>
</organism>
<proteinExistence type="predicted"/>